<dbReference type="InParanoid" id="A0A259U4B2"/>
<proteinExistence type="predicted"/>
<dbReference type="Pfam" id="PF16156">
    <property type="entry name" value="DUF4864"/>
    <property type="match status" value="1"/>
</dbReference>
<protein>
    <recommendedName>
        <fullName evidence="3">DUF4864 domain-containing protein</fullName>
    </recommendedName>
</protein>
<comment type="caution">
    <text evidence="1">The sequence shown here is derived from an EMBL/GenBank/DDBJ whole genome shotgun (WGS) entry which is preliminary data.</text>
</comment>
<reference evidence="1 2" key="1">
    <citation type="submission" date="2016-11" db="EMBL/GenBank/DDBJ databases">
        <title>Study of marine rhodopsin-containing bacteria.</title>
        <authorList>
            <person name="Yoshizawa S."/>
            <person name="Kumagai Y."/>
            <person name="Kogure K."/>
        </authorList>
    </citation>
    <scope>NUCLEOTIDE SEQUENCE [LARGE SCALE GENOMIC DNA]</scope>
    <source>
        <strain evidence="1 2">SG-29</strain>
    </source>
</reference>
<dbReference type="PANTHER" id="PTHR35716">
    <property type="entry name" value="OS05G0574700 PROTEIN-RELATED"/>
    <property type="match status" value="1"/>
</dbReference>
<dbReference type="Proteomes" id="UP000216446">
    <property type="component" value="Unassembled WGS sequence"/>
</dbReference>
<dbReference type="EMBL" id="MQWB01000001">
    <property type="protein sequence ID" value="OZC04752.1"/>
    <property type="molecule type" value="Genomic_DNA"/>
</dbReference>
<keyword evidence="2" id="KW-1185">Reference proteome</keyword>
<evidence type="ECO:0000313" key="2">
    <source>
        <dbReference type="Proteomes" id="UP000216446"/>
    </source>
</evidence>
<evidence type="ECO:0008006" key="3">
    <source>
        <dbReference type="Google" id="ProtNLM"/>
    </source>
</evidence>
<dbReference type="AlphaFoldDB" id="A0A259U4B2"/>
<dbReference type="InterPro" id="IPR032347">
    <property type="entry name" value="DUF4864"/>
</dbReference>
<sequence>MLLACASGAPASPDPVPSPDLAPEAVVKIVVGALQQNDEPADDAGIATAFRFASPGNQAATGPLARFTAMIRGGYSDMLDFERATYGRMVFQGDEAAQRVTLVQANGRRSTYVFALSKQVGGERDGCWMTDAVVPVAPQDDGLIRT</sequence>
<evidence type="ECO:0000313" key="1">
    <source>
        <dbReference type="EMBL" id="OZC04752.1"/>
    </source>
</evidence>
<gene>
    <name evidence="1" type="ORF">BSZ36_14530</name>
</gene>
<accession>A0A259U4B2</accession>
<name>A0A259U4B2_9BACT</name>
<organism evidence="1 2">
    <name type="scientific">Rubricoccus marinus</name>
    <dbReference type="NCBI Taxonomy" id="716817"/>
    <lineage>
        <taxon>Bacteria</taxon>
        <taxon>Pseudomonadati</taxon>
        <taxon>Rhodothermota</taxon>
        <taxon>Rhodothermia</taxon>
        <taxon>Rhodothermales</taxon>
        <taxon>Rubricoccaceae</taxon>
        <taxon>Rubricoccus</taxon>
    </lineage>
</organism>